<dbReference type="EMBL" id="JBGFUD010001834">
    <property type="protein sequence ID" value="MFH4976814.1"/>
    <property type="molecule type" value="Genomic_DNA"/>
</dbReference>
<dbReference type="AlphaFoldDB" id="A0ABD6E9T5"/>
<sequence>MLNQNPRLQVLEGMAECKEFTASRPYPKFFPDLSDVTLNRWAIQNELPTRVFLQNVYGNFTLDGVLTMINAYQVRFPALFASAAWCTPIPNFSPIDWNFGCVRMSESGSNILELMSSPGLVISTSQSDYTPNILDVTMIPKRLQRFTSNSTGASIKFQLLLNVYKTN</sequence>
<protein>
    <submittedName>
        <fullName evidence="1">Uncharacterized protein</fullName>
    </submittedName>
</protein>
<organism evidence="1 2">
    <name type="scientific">Gnathostoma spinigerum</name>
    <dbReference type="NCBI Taxonomy" id="75299"/>
    <lineage>
        <taxon>Eukaryota</taxon>
        <taxon>Metazoa</taxon>
        <taxon>Ecdysozoa</taxon>
        <taxon>Nematoda</taxon>
        <taxon>Chromadorea</taxon>
        <taxon>Rhabditida</taxon>
        <taxon>Spirurina</taxon>
        <taxon>Gnathostomatomorpha</taxon>
        <taxon>Gnathostomatoidea</taxon>
        <taxon>Gnathostomatidae</taxon>
        <taxon>Gnathostoma</taxon>
    </lineage>
</organism>
<keyword evidence="2" id="KW-1185">Reference proteome</keyword>
<proteinExistence type="predicted"/>
<evidence type="ECO:0000313" key="1">
    <source>
        <dbReference type="EMBL" id="MFH4976814.1"/>
    </source>
</evidence>
<gene>
    <name evidence="1" type="ORF">AB6A40_003523</name>
</gene>
<accession>A0ABD6E9T5</accession>
<comment type="caution">
    <text evidence="1">The sequence shown here is derived from an EMBL/GenBank/DDBJ whole genome shotgun (WGS) entry which is preliminary data.</text>
</comment>
<evidence type="ECO:0000313" key="2">
    <source>
        <dbReference type="Proteomes" id="UP001608902"/>
    </source>
</evidence>
<reference evidence="1 2" key="1">
    <citation type="submission" date="2024-08" db="EMBL/GenBank/DDBJ databases">
        <title>Gnathostoma spinigerum genome.</title>
        <authorList>
            <person name="Gonzalez-Bertolin B."/>
            <person name="Monzon S."/>
            <person name="Zaballos A."/>
            <person name="Jimenez P."/>
            <person name="Dekumyoy P."/>
            <person name="Varona S."/>
            <person name="Cuesta I."/>
            <person name="Sumanam S."/>
            <person name="Adisakwattana P."/>
            <person name="Gasser R.B."/>
            <person name="Hernandez-Gonzalez A."/>
            <person name="Young N.D."/>
            <person name="Perteguer M.J."/>
        </authorList>
    </citation>
    <scope>NUCLEOTIDE SEQUENCE [LARGE SCALE GENOMIC DNA]</scope>
    <source>
        <strain evidence="1">AL3</strain>
        <tissue evidence="1">Liver</tissue>
    </source>
</reference>
<name>A0ABD6E9T5_9BILA</name>
<dbReference type="Proteomes" id="UP001608902">
    <property type="component" value="Unassembled WGS sequence"/>
</dbReference>